<protein>
    <submittedName>
        <fullName evidence="1">RNA polymerase sigma-70 factor, ECF subfamily</fullName>
    </submittedName>
</protein>
<dbReference type="AlphaFoldDB" id="A0A1H9WH36"/>
<sequence length="49" mass="5045">MSGTGDEVVATTAQLPRDLHLAEECTQDAYAQALEMWGATGAPAGRVPG</sequence>
<evidence type="ECO:0000313" key="1">
    <source>
        <dbReference type="EMBL" id="SES33154.1"/>
    </source>
</evidence>
<name>A0A1H9WH36_9PSEU</name>
<dbReference type="RefSeq" id="WP_218159889.1">
    <property type="nucleotide sequence ID" value="NZ_FOFV01000022.1"/>
</dbReference>
<dbReference type="Proteomes" id="UP000199503">
    <property type="component" value="Unassembled WGS sequence"/>
</dbReference>
<accession>A0A1H9WH36</accession>
<proteinExistence type="predicted"/>
<dbReference type="EMBL" id="FOFV01000022">
    <property type="protein sequence ID" value="SES33154.1"/>
    <property type="molecule type" value="Genomic_DNA"/>
</dbReference>
<gene>
    <name evidence="1" type="ORF">SAMN04488000_12291</name>
</gene>
<dbReference type="STRING" id="65499.SAMN04488000_12291"/>
<organism evidence="1 2">
    <name type="scientific">Lentzea albida</name>
    <dbReference type="NCBI Taxonomy" id="65499"/>
    <lineage>
        <taxon>Bacteria</taxon>
        <taxon>Bacillati</taxon>
        <taxon>Actinomycetota</taxon>
        <taxon>Actinomycetes</taxon>
        <taxon>Pseudonocardiales</taxon>
        <taxon>Pseudonocardiaceae</taxon>
        <taxon>Lentzea</taxon>
    </lineage>
</organism>
<keyword evidence="2" id="KW-1185">Reference proteome</keyword>
<evidence type="ECO:0000313" key="2">
    <source>
        <dbReference type="Proteomes" id="UP000199503"/>
    </source>
</evidence>
<reference evidence="2" key="1">
    <citation type="submission" date="2016-10" db="EMBL/GenBank/DDBJ databases">
        <authorList>
            <person name="Varghese N."/>
            <person name="Submissions S."/>
        </authorList>
    </citation>
    <scope>NUCLEOTIDE SEQUENCE [LARGE SCALE GENOMIC DNA]</scope>
    <source>
        <strain evidence="2">DSM 44437</strain>
    </source>
</reference>